<organism evidence="2 3">
    <name type="scientific">Aspergillus wentii DTO 134E9</name>
    <dbReference type="NCBI Taxonomy" id="1073089"/>
    <lineage>
        <taxon>Eukaryota</taxon>
        <taxon>Fungi</taxon>
        <taxon>Dikarya</taxon>
        <taxon>Ascomycota</taxon>
        <taxon>Pezizomycotina</taxon>
        <taxon>Eurotiomycetes</taxon>
        <taxon>Eurotiomycetidae</taxon>
        <taxon>Eurotiales</taxon>
        <taxon>Aspergillaceae</taxon>
        <taxon>Aspergillus</taxon>
        <taxon>Aspergillus subgen. Cremei</taxon>
    </lineage>
</organism>
<dbReference type="STRING" id="1073089.A0A1L9REP5"/>
<dbReference type="Proteomes" id="UP000184383">
    <property type="component" value="Unassembled WGS sequence"/>
</dbReference>
<dbReference type="VEuPathDB" id="FungiDB:ASPWEDRAFT_30474"/>
<dbReference type="RefSeq" id="XP_040687073.1">
    <property type="nucleotide sequence ID" value="XM_040833417.1"/>
</dbReference>
<feature type="region of interest" description="Disordered" evidence="1">
    <location>
        <begin position="46"/>
        <end position="65"/>
    </location>
</feature>
<sequence>MRLSVRVGLAGLLILAIVLVKRNLDLMRDDSRVQPFWQINFSNSAGGGAGSAQQLSSPPTTKQEGVVPDGFKIGTPINSDDNVFDHSKQPKLAGTPLKTETGSDQDEIQVENQTWETTPITVPVDGAIVMARLSSEDTQWVADELAHWRRIIYTVDDLSASMHTPTNKGRESLAYLQYIVDHYSDLPETIVFIHSHKDGLPAGWHTDTIEYSNIESVRSLRLDYVQQNGYANLRCQDAPGCPAEIHPSLKSSSSKASTSTDSVYAQAWVELFNNTEVPEVVGVPCCSQFAVSRDQVLKRPLSDYQHYYEWVLTTDLSDEVAAHIMEYTWHIIFGQNPV</sequence>
<feature type="region of interest" description="Disordered" evidence="1">
    <location>
        <begin position="78"/>
        <end position="104"/>
    </location>
</feature>
<protein>
    <submittedName>
        <fullName evidence="2">Uncharacterized protein</fullName>
    </submittedName>
</protein>
<evidence type="ECO:0000256" key="1">
    <source>
        <dbReference type="SAM" id="MobiDB-lite"/>
    </source>
</evidence>
<dbReference type="GeneID" id="63749265"/>
<dbReference type="Pfam" id="PF11913">
    <property type="entry name" value="DUF3431"/>
    <property type="match status" value="1"/>
</dbReference>
<proteinExistence type="predicted"/>
<dbReference type="InterPro" id="IPR021838">
    <property type="entry name" value="DUF3431"/>
</dbReference>
<dbReference type="PANTHER" id="PTHR37490">
    <property type="entry name" value="EXPRESSED PROTEIN"/>
    <property type="match status" value="1"/>
</dbReference>
<dbReference type="EMBL" id="KV878214">
    <property type="protein sequence ID" value="OJJ33396.1"/>
    <property type="molecule type" value="Genomic_DNA"/>
</dbReference>
<keyword evidence="3" id="KW-1185">Reference proteome</keyword>
<accession>A0A1L9REP5</accession>
<dbReference type="PANTHER" id="PTHR37490:SF2">
    <property type="match status" value="1"/>
</dbReference>
<evidence type="ECO:0000313" key="2">
    <source>
        <dbReference type="EMBL" id="OJJ33396.1"/>
    </source>
</evidence>
<evidence type="ECO:0000313" key="3">
    <source>
        <dbReference type="Proteomes" id="UP000184383"/>
    </source>
</evidence>
<dbReference type="AlphaFoldDB" id="A0A1L9REP5"/>
<name>A0A1L9REP5_ASPWE</name>
<dbReference type="OrthoDB" id="426718at2759"/>
<reference evidence="3" key="1">
    <citation type="journal article" date="2017" name="Genome Biol.">
        <title>Comparative genomics reveals high biological diversity and specific adaptations in the industrially and medically important fungal genus Aspergillus.</title>
        <authorList>
            <person name="de Vries R.P."/>
            <person name="Riley R."/>
            <person name="Wiebenga A."/>
            <person name="Aguilar-Osorio G."/>
            <person name="Amillis S."/>
            <person name="Uchima C.A."/>
            <person name="Anderluh G."/>
            <person name="Asadollahi M."/>
            <person name="Askin M."/>
            <person name="Barry K."/>
            <person name="Battaglia E."/>
            <person name="Bayram O."/>
            <person name="Benocci T."/>
            <person name="Braus-Stromeyer S.A."/>
            <person name="Caldana C."/>
            <person name="Canovas D."/>
            <person name="Cerqueira G.C."/>
            <person name="Chen F."/>
            <person name="Chen W."/>
            <person name="Choi C."/>
            <person name="Clum A."/>
            <person name="Dos Santos R.A."/>
            <person name="Damasio A.R."/>
            <person name="Diallinas G."/>
            <person name="Emri T."/>
            <person name="Fekete E."/>
            <person name="Flipphi M."/>
            <person name="Freyberg S."/>
            <person name="Gallo A."/>
            <person name="Gournas C."/>
            <person name="Habgood R."/>
            <person name="Hainaut M."/>
            <person name="Harispe M.L."/>
            <person name="Henrissat B."/>
            <person name="Hilden K.S."/>
            <person name="Hope R."/>
            <person name="Hossain A."/>
            <person name="Karabika E."/>
            <person name="Karaffa L."/>
            <person name="Karanyi Z."/>
            <person name="Krasevec N."/>
            <person name="Kuo A."/>
            <person name="Kusch H."/>
            <person name="LaButti K."/>
            <person name="Lagendijk E.L."/>
            <person name="Lapidus A."/>
            <person name="Levasseur A."/>
            <person name="Lindquist E."/>
            <person name="Lipzen A."/>
            <person name="Logrieco A.F."/>
            <person name="MacCabe A."/>
            <person name="Maekelae M.R."/>
            <person name="Malavazi I."/>
            <person name="Melin P."/>
            <person name="Meyer V."/>
            <person name="Mielnichuk N."/>
            <person name="Miskei M."/>
            <person name="Molnar A.P."/>
            <person name="Mule G."/>
            <person name="Ngan C.Y."/>
            <person name="Orejas M."/>
            <person name="Orosz E."/>
            <person name="Ouedraogo J.P."/>
            <person name="Overkamp K.M."/>
            <person name="Park H.-S."/>
            <person name="Perrone G."/>
            <person name="Piumi F."/>
            <person name="Punt P.J."/>
            <person name="Ram A.F."/>
            <person name="Ramon A."/>
            <person name="Rauscher S."/>
            <person name="Record E."/>
            <person name="Riano-Pachon D.M."/>
            <person name="Robert V."/>
            <person name="Roehrig J."/>
            <person name="Ruller R."/>
            <person name="Salamov A."/>
            <person name="Salih N.S."/>
            <person name="Samson R.A."/>
            <person name="Sandor E."/>
            <person name="Sanguinetti M."/>
            <person name="Schuetze T."/>
            <person name="Sepcic K."/>
            <person name="Shelest E."/>
            <person name="Sherlock G."/>
            <person name="Sophianopoulou V."/>
            <person name="Squina F.M."/>
            <person name="Sun H."/>
            <person name="Susca A."/>
            <person name="Todd R.B."/>
            <person name="Tsang A."/>
            <person name="Unkles S.E."/>
            <person name="van de Wiele N."/>
            <person name="van Rossen-Uffink D."/>
            <person name="Oliveira J.V."/>
            <person name="Vesth T.C."/>
            <person name="Visser J."/>
            <person name="Yu J.-H."/>
            <person name="Zhou M."/>
            <person name="Andersen M.R."/>
            <person name="Archer D.B."/>
            <person name="Baker S.E."/>
            <person name="Benoit I."/>
            <person name="Brakhage A.A."/>
            <person name="Braus G.H."/>
            <person name="Fischer R."/>
            <person name="Frisvad J.C."/>
            <person name="Goldman G.H."/>
            <person name="Houbraken J."/>
            <person name="Oakley B."/>
            <person name="Pocsi I."/>
            <person name="Scazzocchio C."/>
            <person name="Seiboth B."/>
            <person name="vanKuyk P.A."/>
            <person name="Wortman J."/>
            <person name="Dyer P.S."/>
            <person name="Grigoriev I.V."/>
        </authorList>
    </citation>
    <scope>NUCLEOTIDE SEQUENCE [LARGE SCALE GENOMIC DNA]</scope>
    <source>
        <strain evidence="3">DTO 134E9</strain>
    </source>
</reference>
<gene>
    <name evidence="2" type="ORF">ASPWEDRAFT_30474</name>
</gene>